<feature type="transmembrane region" description="Helical" evidence="1">
    <location>
        <begin position="230"/>
        <end position="250"/>
    </location>
</feature>
<dbReference type="SUPFAM" id="SSF52540">
    <property type="entry name" value="P-loop containing nucleoside triphosphate hydrolases"/>
    <property type="match status" value="1"/>
</dbReference>
<evidence type="ECO:0000313" key="4">
    <source>
        <dbReference type="Proteomes" id="UP001470230"/>
    </source>
</evidence>
<evidence type="ECO:0000256" key="1">
    <source>
        <dbReference type="SAM" id="Phobius"/>
    </source>
</evidence>
<keyword evidence="1" id="KW-0812">Transmembrane</keyword>
<dbReference type="InterPro" id="IPR006073">
    <property type="entry name" value="GTP-bd"/>
</dbReference>
<organism evidence="3 4">
    <name type="scientific">Tritrichomonas musculus</name>
    <dbReference type="NCBI Taxonomy" id="1915356"/>
    <lineage>
        <taxon>Eukaryota</taxon>
        <taxon>Metamonada</taxon>
        <taxon>Parabasalia</taxon>
        <taxon>Tritrichomonadida</taxon>
        <taxon>Tritrichomonadidae</taxon>
        <taxon>Tritrichomonas</taxon>
    </lineage>
</organism>
<dbReference type="Proteomes" id="UP001470230">
    <property type="component" value="Unassembled WGS sequence"/>
</dbReference>
<keyword evidence="1" id="KW-0472">Membrane</keyword>
<keyword evidence="1" id="KW-1133">Transmembrane helix</keyword>
<proteinExistence type="predicted"/>
<feature type="domain" description="G" evidence="2">
    <location>
        <begin position="37"/>
        <end position="150"/>
    </location>
</feature>
<dbReference type="Pfam" id="PF01926">
    <property type="entry name" value="MMR_HSR1"/>
    <property type="match status" value="1"/>
</dbReference>
<reference evidence="3 4" key="1">
    <citation type="submission" date="2024-04" db="EMBL/GenBank/DDBJ databases">
        <title>Tritrichomonas musculus Genome.</title>
        <authorList>
            <person name="Alves-Ferreira E."/>
            <person name="Grigg M."/>
            <person name="Lorenzi H."/>
            <person name="Galac M."/>
        </authorList>
    </citation>
    <scope>NUCLEOTIDE SEQUENCE [LARGE SCALE GENOMIC DNA]</scope>
    <source>
        <strain evidence="3 4">EAF2021</strain>
    </source>
</reference>
<protein>
    <recommendedName>
        <fullName evidence="2">G domain-containing protein</fullName>
    </recommendedName>
</protein>
<keyword evidence="4" id="KW-1185">Reference proteome</keyword>
<sequence length="361" mass="40338">MIVESQTSNNSSLIRAVNDVQKEWEKAMKNLKNINLLIVGRTSAGKSTLLNAFLGKDVAQTGIGQVTSAVEPFTTGNLTVIDSPGDAIRYKEQIFNYIVKGFKSNNVNKFIHCIWYCINTNALYIDDEEIDFIKTIGKKSQSKSIPVIVILCQSFDEDRAQQMKQNIESKKLKIKTIIPVLAKDYTLNRNTFPKKNLDELTVETMKCIPESIHKTLISIQMVSIASKRKFAISVLVATSLAIGIIDHFDLCKMISKLLLPVEITSLMASINAIYNIYTPEKVGLLAGVFIQFISSKIERLLKTGSANVLRFLNLMSYANSGFLILIIGGLYIFLVEKVIQLSLNNSPISEAECKRILEEML</sequence>
<accession>A0ABR2JP94</accession>
<evidence type="ECO:0000313" key="3">
    <source>
        <dbReference type="EMBL" id="KAK8880669.1"/>
    </source>
</evidence>
<feature type="transmembrane region" description="Helical" evidence="1">
    <location>
        <begin position="314"/>
        <end position="334"/>
    </location>
</feature>
<gene>
    <name evidence="3" type="ORF">M9Y10_003353</name>
</gene>
<dbReference type="EMBL" id="JAPFFF010000010">
    <property type="protein sequence ID" value="KAK8880669.1"/>
    <property type="molecule type" value="Genomic_DNA"/>
</dbReference>
<name>A0ABR2JP94_9EUKA</name>
<dbReference type="InterPro" id="IPR027417">
    <property type="entry name" value="P-loop_NTPase"/>
</dbReference>
<dbReference type="Gene3D" id="3.40.50.300">
    <property type="entry name" value="P-loop containing nucleotide triphosphate hydrolases"/>
    <property type="match status" value="1"/>
</dbReference>
<evidence type="ECO:0000259" key="2">
    <source>
        <dbReference type="Pfam" id="PF01926"/>
    </source>
</evidence>
<comment type="caution">
    <text evidence="3">The sequence shown here is derived from an EMBL/GenBank/DDBJ whole genome shotgun (WGS) entry which is preliminary data.</text>
</comment>